<dbReference type="GO" id="GO:0019367">
    <property type="term" value="P:fatty acid elongation, saturated fatty acid"/>
    <property type="evidence" value="ECO:0007669"/>
    <property type="project" value="TreeGrafter"/>
</dbReference>
<organism evidence="12 13">
    <name type="scientific">Tetranychus urticae</name>
    <name type="common">Two-spotted spider mite</name>
    <dbReference type="NCBI Taxonomy" id="32264"/>
    <lineage>
        <taxon>Eukaryota</taxon>
        <taxon>Metazoa</taxon>
        <taxon>Ecdysozoa</taxon>
        <taxon>Arthropoda</taxon>
        <taxon>Chelicerata</taxon>
        <taxon>Arachnida</taxon>
        <taxon>Acari</taxon>
        <taxon>Acariformes</taxon>
        <taxon>Trombidiformes</taxon>
        <taxon>Prostigmata</taxon>
        <taxon>Eleutherengona</taxon>
        <taxon>Raphignathae</taxon>
        <taxon>Tetranychoidea</taxon>
        <taxon>Tetranychidae</taxon>
        <taxon>Tetranychus</taxon>
    </lineage>
</organism>
<keyword evidence="2 10" id="KW-0444">Lipid biosynthesis</keyword>
<name>T1K294_TETUR</name>
<reference evidence="12" key="2">
    <citation type="submission" date="2015-06" db="UniProtKB">
        <authorList>
            <consortium name="EnsemblMetazoa"/>
        </authorList>
    </citation>
    <scope>IDENTIFICATION</scope>
</reference>
<evidence type="ECO:0000256" key="11">
    <source>
        <dbReference type="SAM" id="MobiDB-lite"/>
    </source>
</evidence>
<evidence type="ECO:0000256" key="3">
    <source>
        <dbReference type="ARBA" id="ARBA00022679"/>
    </source>
</evidence>
<feature type="transmembrane region" description="Helical" evidence="10">
    <location>
        <begin position="131"/>
        <end position="152"/>
    </location>
</feature>
<dbReference type="Pfam" id="PF01151">
    <property type="entry name" value="ELO"/>
    <property type="match status" value="1"/>
</dbReference>
<feature type="transmembrane region" description="Helical" evidence="10">
    <location>
        <begin position="226"/>
        <end position="243"/>
    </location>
</feature>
<keyword evidence="7 10" id="KW-0443">Lipid metabolism</keyword>
<evidence type="ECO:0000256" key="2">
    <source>
        <dbReference type="ARBA" id="ARBA00022516"/>
    </source>
</evidence>
<dbReference type="GO" id="GO:0005789">
    <property type="term" value="C:endoplasmic reticulum membrane"/>
    <property type="evidence" value="ECO:0007669"/>
    <property type="project" value="TreeGrafter"/>
</dbReference>
<keyword evidence="13" id="KW-1185">Reference proteome</keyword>
<evidence type="ECO:0000256" key="10">
    <source>
        <dbReference type="RuleBase" id="RU361115"/>
    </source>
</evidence>
<reference evidence="13" key="1">
    <citation type="submission" date="2011-08" db="EMBL/GenBank/DDBJ databases">
        <authorList>
            <person name="Rombauts S."/>
        </authorList>
    </citation>
    <scope>NUCLEOTIDE SEQUENCE</scope>
    <source>
        <strain evidence="13">London</strain>
    </source>
</reference>
<keyword evidence="5 10" id="KW-0276">Fatty acid metabolism</keyword>
<evidence type="ECO:0000256" key="1">
    <source>
        <dbReference type="ARBA" id="ARBA00004141"/>
    </source>
</evidence>
<evidence type="ECO:0000256" key="5">
    <source>
        <dbReference type="ARBA" id="ARBA00022832"/>
    </source>
</evidence>
<dbReference type="GO" id="GO:0034626">
    <property type="term" value="P:fatty acid elongation, polyunsaturated fatty acid"/>
    <property type="evidence" value="ECO:0007669"/>
    <property type="project" value="TreeGrafter"/>
</dbReference>
<accession>T1K294</accession>
<comment type="similarity">
    <text evidence="10">Belongs to the ELO family.</text>
</comment>
<feature type="transmembrane region" description="Helical" evidence="10">
    <location>
        <begin position="164"/>
        <end position="181"/>
    </location>
</feature>
<dbReference type="EMBL" id="CAEY01001360">
    <property type="status" value="NOT_ANNOTATED_CDS"/>
    <property type="molecule type" value="Genomic_DNA"/>
</dbReference>
<keyword evidence="8 10" id="KW-0472">Membrane</keyword>
<evidence type="ECO:0000256" key="6">
    <source>
        <dbReference type="ARBA" id="ARBA00022989"/>
    </source>
</evidence>
<feature type="transmembrane region" description="Helical" evidence="10">
    <location>
        <begin position="44"/>
        <end position="63"/>
    </location>
</feature>
<dbReference type="GO" id="GO:0034625">
    <property type="term" value="P:fatty acid elongation, monounsaturated fatty acid"/>
    <property type="evidence" value="ECO:0007669"/>
    <property type="project" value="TreeGrafter"/>
</dbReference>
<feature type="transmembrane region" description="Helical" evidence="10">
    <location>
        <begin position="84"/>
        <end position="104"/>
    </location>
</feature>
<keyword evidence="4 10" id="KW-0812">Transmembrane</keyword>
<feature type="region of interest" description="Disordered" evidence="11">
    <location>
        <begin position="278"/>
        <end position="304"/>
    </location>
</feature>
<dbReference type="STRING" id="32264.T1K294"/>
<evidence type="ECO:0000313" key="13">
    <source>
        <dbReference type="Proteomes" id="UP000015104"/>
    </source>
</evidence>
<dbReference type="OMA" id="VVNIWFY"/>
<dbReference type="EC" id="2.3.1.199" evidence="10"/>
<sequence length="304" mass="34582">MLICATATAATTINASKSFMDTTFYYFHDFWEEKGDPRVSSLPLMYGGPWKVLLISFLYWYFVRILGPALMKGREPFDLRSVMLLHNSFLIGVNGVGFFVALWVTDMFKETWNCGPVDPNTSNLKDNLTVYLGYIYFLTKIVDFGDTIFFVLRKRFHQASFLHVFHHGVMPIVGFVGLKFHPGGYSGFLPTINILIHAIMYAYYALACAGPEMKKYLWWKKHITQLQMVQFVLTFFHAFNAIVNPNCHWPLVLAYLEALHAVLFFFLFASFYQKAYGSSSASSTSSPSVSSTSKKAVGNNNKTD</sequence>
<dbReference type="GO" id="GO:0009922">
    <property type="term" value="F:fatty acid elongase activity"/>
    <property type="evidence" value="ECO:0007669"/>
    <property type="project" value="UniProtKB-EC"/>
</dbReference>
<dbReference type="PANTHER" id="PTHR11157:SF69">
    <property type="entry name" value="ELONGATION OF VERY LONG CHAIN FATTY ACIDS PROTEIN 7"/>
    <property type="match status" value="1"/>
</dbReference>
<proteinExistence type="inferred from homology"/>
<dbReference type="GO" id="GO:0030148">
    <property type="term" value="P:sphingolipid biosynthetic process"/>
    <property type="evidence" value="ECO:0007669"/>
    <property type="project" value="TreeGrafter"/>
</dbReference>
<feature type="compositionally biased region" description="Low complexity" evidence="11">
    <location>
        <begin position="278"/>
        <end position="297"/>
    </location>
</feature>
<dbReference type="GO" id="GO:0042761">
    <property type="term" value="P:very long-chain fatty acid biosynthetic process"/>
    <property type="evidence" value="ECO:0007669"/>
    <property type="project" value="TreeGrafter"/>
</dbReference>
<dbReference type="KEGG" id="tut:107359721"/>
<evidence type="ECO:0000256" key="7">
    <source>
        <dbReference type="ARBA" id="ARBA00023098"/>
    </source>
</evidence>
<comment type="catalytic activity">
    <reaction evidence="10">
        <text>a very-long-chain acyl-CoA + malonyl-CoA + H(+) = a very-long-chain 3-oxoacyl-CoA + CO2 + CoA</text>
        <dbReference type="Rhea" id="RHEA:32727"/>
        <dbReference type="ChEBI" id="CHEBI:15378"/>
        <dbReference type="ChEBI" id="CHEBI:16526"/>
        <dbReference type="ChEBI" id="CHEBI:57287"/>
        <dbReference type="ChEBI" id="CHEBI:57384"/>
        <dbReference type="ChEBI" id="CHEBI:90725"/>
        <dbReference type="ChEBI" id="CHEBI:90736"/>
        <dbReference type="EC" id="2.3.1.199"/>
    </reaction>
</comment>
<dbReference type="OrthoDB" id="434092at2759"/>
<feature type="transmembrane region" description="Helical" evidence="10">
    <location>
        <begin position="187"/>
        <end position="206"/>
    </location>
</feature>
<feature type="transmembrane region" description="Helical" evidence="10">
    <location>
        <begin position="249"/>
        <end position="272"/>
    </location>
</feature>
<dbReference type="HOGENOM" id="CLU_048483_0_0_1"/>
<protein>
    <recommendedName>
        <fullName evidence="10">Elongation of very long chain fatty acids protein</fullName>
        <ecNumber evidence="10">2.3.1.199</ecNumber>
    </recommendedName>
    <alternativeName>
        <fullName evidence="10">Very-long-chain 3-oxoacyl-CoA synthase</fullName>
    </alternativeName>
</protein>
<evidence type="ECO:0000313" key="12">
    <source>
        <dbReference type="EnsemblMetazoa" id="tetur04g04230.1"/>
    </source>
</evidence>
<dbReference type="PANTHER" id="PTHR11157">
    <property type="entry name" value="FATTY ACID ACYL TRANSFERASE-RELATED"/>
    <property type="match status" value="1"/>
</dbReference>
<dbReference type="EnsemblMetazoa" id="tetur04g04230.1">
    <property type="protein sequence ID" value="tetur04g04230.1"/>
    <property type="gene ID" value="tetur04g04230"/>
</dbReference>
<keyword evidence="9 10" id="KW-0275">Fatty acid biosynthesis</keyword>
<dbReference type="Proteomes" id="UP000015104">
    <property type="component" value="Unassembled WGS sequence"/>
</dbReference>
<evidence type="ECO:0000256" key="8">
    <source>
        <dbReference type="ARBA" id="ARBA00023136"/>
    </source>
</evidence>
<evidence type="ECO:0000256" key="4">
    <source>
        <dbReference type="ARBA" id="ARBA00022692"/>
    </source>
</evidence>
<keyword evidence="6 10" id="KW-1133">Transmembrane helix</keyword>
<gene>
    <name evidence="12" type="primary">107359721</name>
</gene>
<evidence type="ECO:0000256" key="9">
    <source>
        <dbReference type="ARBA" id="ARBA00023160"/>
    </source>
</evidence>
<dbReference type="AlphaFoldDB" id="T1K294"/>
<comment type="subcellular location">
    <subcellularLocation>
        <location evidence="1">Membrane</location>
        <topology evidence="1">Multi-pass membrane protein</topology>
    </subcellularLocation>
</comment>
<dbReference type="InterPro" id="IPR002076">
    <property type="entry name" value="ELO_fam"/>
</dbReference>
<dbReference type="eggNOG" id="KOG3071">
    <property type="taxonomic scope" value="Eukaryota"/>
</dbReference>
<keyword evidence="3 10" id="KW-0808">Transferase</keyword>